<dbReference type="PANTHER" id="PTHR42986:SF1">
    <property type="entry name" value="BENZALDEHYDE DEHYDROGENASE YFMT"/>
    <property type="match status" value="1"/>
</dbReference>
<dbReference type="InterPro" id="IPR016163">
    <property type="entry name" value="Ald_DH_C"/>
</dbReference>
<dbReference type="Proteomes" id="UP000184267">
    <property type="component" value="Unassembled WGS sequence"/>
</dbReference>
<reference evidence="7 8" key="1">
    <citation type="submission" date="2016-10" db="EMBL/GenBank/DDBJ databases">
        <title>Genome sequence of the basidiomycete white-rot fungus Trametes pubescens.</title>
        <authorList>
            <person name="Makela M.R."/>
            <person name="Granchi Z."/>
            <person name="Peng M."/>
            <person name="De Vries R.P."/>
            <person name="Grigoriev I."/>
            <person name="Riley R."/>
            <person name="Hilden K."/>
        </authorList>
    </citation>
    <scope>NUCLEOTIDE SEQUENCE [LARGE SCALE GENOMIC DNA]</scope>
    <source>
        <strain evidence="7 8">FBCC735</strain>
    </source>
</reference>
<evidence type="ECO:0000313" key="8">
    <source>
        <dbReference type="Proteomes" id="UP000184267"/>
    </source>
</evidence>
<evidence type="ECO:0000256" key="2">
    <source>
        <dbReference type="ARBA" id="ARBA00023002"/>
    </source>
</evidence>
<evidence type="ECO:0000313" key="7">
    <source>
        <dbReference type="EMBL" id="OJT11232.1"/>
    </source>
</evidence>
<keyword evidence="3" id="KW-0520">NAD</keyword>
<dbReference type="PROSITE" id="PS00687">
    <property type="entry name" value="ALDEHYDE_DEHYDR_GLU"/>
    <property type="match status" value="1"/>
</dbReference>
<name>A0A1M2VUM6_TRAPU</name>
<dbReference type="InterPro" id="IPR016161">
    <property type="entry name" value="Ald_DH/histidinol_DH"/>
</dbReference>
<organism evidence="7 8">
    <name type="scientific">Trametes pubescens</name>
    <name type="common">White-rot fungus</name>
    <dbReference type="NCBI Taxonomy" id="154538"/>
    <lineage>
        <taxon>Eukaryota</taxon>
        <taxon>Fungi</taxon>
        <taxon>Dikarya</taxon>
        <taxon>Basidiomycota</taxon>
        <taxon>Agaricomycotina</taxon>
        <taxon>Agaricomycetes</taxon>
        <taxon>Polyporales</taxon>
        <taxon>Polyporaceae</taxon>
        <taxon>Trametes</taxon>
    </lineage>
</organism>
<protein>
    <submittedName>
        <fullName evidence="7">Salicylaldehyde dehydrogenase</fullName>
    </submittedName>
</protein>
<dbReference type="PANTHER" id="PTHR42986">
    <property type="entry name" value="BENZALDEHYDE DEHYDROGENASE YFMT"/>
    <property type="match status" value="1"/>
</dbReference>
<evidence type="ECO:0000259" key="6">
    <source>
        <dbReference type="Pfam" id="PF00171"/>
    </source>
</evidence>
<sequence>MALPFTPLYIDGEWRPSSTGATFDVHNPTSGNVVGTAAAASAEDCAAAVQAAGRAFKTWERSSLSQRRDLLIKASDILATKREHIMTAFREETAGTEDWLWVNCDWCVEQLRDMAASTMLLRGSTGPSIIPGGQTFIQRRAIGPVLSIVPWNAPIVLTLRAVAVPIICGNTVVLKTSEVSPRTQAIIVETFIEAGVPKGVLNLISTNKENSPARTSEIIGNPVIRKINFTGSDVVGRLIAKEAALYLKPCVFELGGKAPVVVLNDADIPRAARAIASSALLHSGQICMSTERVIVQRGAAESLLEHLTTIFKRIKAGDPHLDKAATIGALFNKGSAENAISMIKDAVKNGAKVVVGDLIREGAILQPHLLVDVKPGMRIWDRETFAPVAVVAIADTVDEVVDLANASDYSLIAGLWTKDVHKAFDVAGRINAGTNCINGPTVHVELIRENGGLGGSTGYGVFMVEDWTQLKMIVLHPEEEPPYPLTAAM</sequence>
<evidence type="ECO:0000256" key="5">
    <source>
        <dbReference type="RuleBase" id="RU003345"/>
    </source>
</evidence>
<dbReference type="InterPro" id="IPR016162">
    <property type="entry name" value="Ald_DH_N"/>
</dbReference>
<dbReference type="GO" id="GO:0016620">
    <property type="term" value="F:oxidoreductase activity, acting on the aldehyde or oxo group of donors, NAD or NADP as acceptor"/>
    <property type="evidence" value="ECO:0007669"/>
    <property type="project" value="InterPro"/>
</dbReference>
<accession>A0A1M2VUM6</accession>
<dbReference type="STRING" id="154538.A0A1M2VUM6"/>
<dbReference type="OMA" id="MAYVNEH"/>
<evidence type="ECO:0000256" key="4">
    <source>
        <dbReference type="PROSITE-ProRule" id="PRU10007"/>
    </source>
</evidence>
<keyword evidence="2 5" id="KW-0560">Oxidoreductase</keyword>
<dbReference type="AlphaFoldDB" id="A0A1M2VUM6"/>
<dbReference type="Gene3D" id="3.40.605.10">
    <property type="entry name" value="Aldehyde Dehydrogenase, Chain A, domain 1"/>
    <property type="match status" value="1"/>
</dbReference>
<comment type="similarity">
    <text evidence="1 5">Belongs to the aldehyde dehydrogenase family.</text>
</comment>
<evidence type="ECO:0000256" key="1">
    <source>
        <dbReference type="ARBA" id="ARBA00009986"/>
    </source>
</evidence>
<gene>
    <name evidence="7" type="ORF">TRAPUB_12276</name>
</gene>
<dbReference type="Pfam" id="PF00171">
    <property type="entry name" value="Aldedh"/>
    <property type="match status" value="1"/>
</dbReference>
<proteinExistence type="inferred from homology"/>
<evidence type="ECO:0000256" key="3">
    <source>
        <dbReference type="ARBA" id="ARBA00023027"/>
    </source>
</evidence>
<comment type="caution">
    <text evidence="7">The sequence shown here is derived from an EMBL/GenBank/DDBJ whole genome shotgun (WGS) entry which is preliminary data.</text>
</comment>
<keyword evidence="8" id="KW-1185">Reference proteome</keyword>
<dbReference type="Gene3D" id="3.40.309.10">
    <property type="entry name" value="Aldehyde Dehydrogenase, Chain A, domain 2"/>
    <property type="match status" value="1"/>
</dbReference>
<dbReference type="InterPro" id="IPR029510">
    <property type="entry name" value="Ald_DH_CS_GLU"/>
</dbReference>
<feature type="active site" evidence="4">
    <location>
        <position position="253"/>
    </location>
</feature>
<dbReference type="SUPFAM" id="SSF53720">
    <property type="entry name" value="ALDH-like"/>
    <property type="match status" value="1"/>
</dbReference>
<feature type="domain" description="Aldehyde dehydrogenase" evidence="6">
    <location>
        <begin position="14"/>
        <end position="468"/>
    </location>
</feature>
<dbReference type="OrthoDB" id="310895at2759"/>
<dbReference type="EMBL" id="MNAD01000670">
    <property type="protein sequence ID" value="OJT11232.1"/>
    <property type="molecule type" value="Genomic_DNA"/>
</dbReference>
<dbReference type="InterPro" id="IPR015590">
    <property type="entry name" value="Aldehyde_DH_dom"/>
</dbReference>